<feature type="domain" description="MPN" evidence="6">
    <location>
        <begin position="37"/>
        <end position="159"/>
    </location>
</feature>
<dbReference type="PANTHER" id="PTHR30471">
    <property type="entry name" value="DNA REPAIR PROTEIN RADC"/>
    <property type="match status" value="1"/>
</dbReference>
<evidence type="ECO:0000259" key="6">
    <source>
        <dbReference type="PROSITE" id="PS50249"/>
    </source>
</evidence>
<protein>
    <submittedName>
        <fullName evidence="7">DNA repair protein RadC</fullName>
    </submittedName>
</protein>
<dbReference type="CDD" id="cd08071">
    <property type="entry name" value="MPN_DUF2466"/>
    <property type="match status" value="1"/>
</dbReference>
<keyword evidence="4" id="KW-0862">Zinc</keyword>
<evidence type="ECO:0000256" key="2">
    <source>
        <dbReference type="ARBA" id="ARBA00022723"/>
    </source>
</evidence>
<keyword evidence="2" id="KW-0479">Metal-binding</keyword>
<evidence type="ECO:0000256" key="4">
    <source>
        <dbReference type="ARBA" id="ARBA00022833"/>
    </source>
</evidence>
<evidence type="ECO:0000313" key="7">
    <source>
        <dbReference type="EMBL" id="QRK81791.1"/>
    </source>
</evidence>
<dbReference type="Gene3D" id="3.40.140.10">
    <property type="entry name" value="Cytidine Deaminase, domain 2"/>
    <property type="match status" value="1"/>
</dbReference>
<gene>
    <name evidence="7" type="ORF">JN757_14425</name>
</gene>
<reference evidence="7 8" key="1">
    <citation type="submission" date="2021-02" db="EMBL/GenBank/DDBJ databases">
        <authorList>
            <person name="Cea Torrescassana E."/>
        </authorList>
    </citation>
    <scope>NUCLEOTIDE SEQUENCE [LARGE SCALE GENOMIC DNA]</scope>
    <source>
        <strain evidence="7 8">CT364</strain>
    </source>
</reference>
<keyword evidence="1" id="KW-0645">Protease</keyword>
<dbReference type="InterPro" id="IPR001405">
    <property type="entry name" value="UPF0758"/>
</dbReference>
<dbReference type="Proteomes" id="UP000663686">
    <property type="component" value="Chromosome"/>
</dbReference>
<keyword evidence="3" id="KW-0378">Hydrolase</keyword>
<name>A0ABX7G8Z3_9PSED</name>
<sequence>MQISQNQINVMSLAEQDVIIQNAIFILEQRIFRAGPCLTNPEDVKSYLRLQLANPVKEIFACVFLDSHHRVIKYEPLFFGSIDHTTVHPRIILQRALETHSAAVIMAHNHPTGIVNPSVADQRLTKRLKDLLIKIDVRLIDHFIIGEGEPYSFAEAGLI</sequence>
<accession>A0ABX7G8Z3</accession>
<keyword evidence="8" id="KW-1185">Reference proteome</keyword>
<dbReference type="PROSITE" id="PS50249">
    <property type="entry name" value="MPN"/>
    <property type="match status" value="1"/>
</dbReference>
<proteinExistence type="predicted"/>
<evidence type="ECO:0000256" key="5">
    <source>
        <dbReference type="ARBA" id="ARBA00023049"/>
    </source>
</evidence>
<dbReference type="PANTHER" id="PTHR30471:SF3">
    <property type="entry name" value="UPF0758 PROTEIN YEES-RELATED"/>
    <property type="match status" value="1"/>
</dbReference>
<organism evidence="7 8">
    <name type="scientific">Pseudomonas granadensis</name>
    <dbReference type="NCBI Taxonomy" id="1421430"/>
    <lineage>
        <taxon>Bacteria</taxon>
        <taxon>Pseudomonadati</taxon>
        <taxon>Pseudomonadota</taxon>
        <taxon>Gammaproteobacteria</taxon>
        <taxon>Pseudomonadales</taxon>
        <taxon>Pseudomonadaceae</taxon>
        <taxon>Pseudomonas</taxon>
    </lineage>
</organism>
<keyword evidence="5" id="KW-0482">Metalloprotease</keyword>
<dbReference type="InterPro" id="IPR037518">
    <property type="entry name" value="MPN"/>
</dbReference>
<evidence type="ECO:0000313" key="8">
    <source>
        <dbReference type="Proteomes" id="UP000663686"/>
    </source>
</evidence>
<evidence type="ECO:0000256" key="3">
    <source>
        <dbReference type="ARBA" id="ARBA00022801"/>
    </source>
</evidence>
<reference evidence="7 8" key="2">
    <citation type="submission" date="2021-03" db="EMBL/GenBank/DDBJ databases">
        <title>P. granadensis CT364 genome publication.</title>
        <authorList>
            <person name="Stach J."/>
            <person name="Montero-Calasanz Md.C."/>
        </authorList>
    </citation>
    <scope>NUCLEOTIDE SEQUENCE [LARGE SCALE GENOMIC DNA]</scope>
    <source>
        <strain evidence="7 8">CT364</strain>
    </source>
</reference>
<dbReference type="EMBL" id="CP069352">
    <property type="protein sequence ID" value="QRK81791.1"/>
    <property type="molecule type" value="Genomic_DNA"/>
</dbReference>
<evidence type="ECO:0000256" key="1">
    <source>
        <dbReference type="ARBA" id="ARBA00022670"/>
    </source>
</evidence>
<dbReference type="Pfam" id="PF04002">
    <property type="entry name" value="RadC"/>
    <property type="match status" value="1"/>
</dbReference>
<dbReference type="RefSeq" id="WP_203417945.1">
    <property type="nucleotide sequence ID" value="NZ_CP069352.1"/>
</dbReference>
<dbReference type="InterPro" id="IPR025657">
    <property type="entry name" value="RadC_JAB"/>
</dbReference>